<dbReference type="AlphaFoldDB" id="A0A9P7UYI6"/>
<feature type="region of interest" description="Disordered" evidence="2">
    <location>
        <begin position="1"/>
        <end position="22"/>
    </location>
</feature>
<feature type="compositionally biased region" description="Polar residues" evidence="2">
    <location>
        <begin position="89"/>
        <end position="98"/>
    </location>
</feature>
<proteinExistence type="predicted"/>
<dbReference type="SMART" id="SM00355">
    <property type="entry name" value="ZnF_C2H2"/>
    <property type="match status" value="2"/>
</dbReference>
<keyword evidence="1" id="KW-0479">Metal-binding</keyword>
<dbReference type="InterPro" id="IPR036236">
    <property type="entry name" value="Znf_C2H2_sf"/>
</dbReference>
<accession>A0A9P7UYI6</accession>
<dbReference type="RefSeq" id="XP_043013452.1">
    <property type="nucleotide sequence ID" value="XM_043148850.1"/>
</dbReference>
<evidence type="ECO:0000313" key="4">
    <source>
        <dbReference type="EMBL" id="KAG7096982.1"/>
    </source>
</evidence>
<dbReference type="KEGG" id="more:E1B28_004377"/>
<feature type="compositionally biased region" description="Low complexity" evidence="2">
    <location>
        <begin position="1"/>
        <end position="13"/>
    </location>
</feature>
<gene>
    <name evidence="4" type="ORF">E1B28_004377</name>
</gene>
<dbReference type="InterPro" id="IPR013087">
    <property type="entry name" value="Znf_C2H2_type"/>
</dbReference>
<dbReference type="GO" id="GO:0008270">
    <property type="term" value="F:zinc ion binding"/>
    <property type="evidence" value="ECO:0007669"/>
    <property type="project" value="UniProtKB-KW"/>
</dbReference>
<reference evidence="4" key="1">
    <citation type="journal article" date="2021" name="Genome Biol. Evol.">
        <title>The assembled and annotated genome of the fairy-ring fungus Marasmius oreades.</title>
        <authorList>
            <person name="Hiltunen M."/>
            <person name="Ament-Velasquez S.L."/>
            <person name="Johannesson H."/>
        </authorList>
    </citation>
    <scope>NUCLEOTIDE SEQUENCE</scope>
    <source>
        <strain evidence="4">03SP1</strain>
    </source>
</reference>
<keyword evidence="5" id="KW-1185">Reference proteome</keyword>
<comment type="caution">
    <text evidence="4">The sequence shown here is derived from an EMBL/GenBank/DDBJ whole genome shotgun (WGS) entry which is preliminary data.</text>
</comment>
<dbReference type="PROSITE" id="PS50157">
    <property type="entry name" value="ZINC_FINGER_C2H2_2"/>
    <property type="match status" value="1"/>
</dbReference>
<dbReference type="PROSITE" id="PS00028">
    <property type="entry name" value="ZINC_FINGER_C2H2_1"/>
    <property type="match status" value="1"/>
</dbReference>
<dbReference type="Gene3D" id="3.30.160.60">
    <property type="entry name" value="Classic Zinc Finger"/>
    <property type="match status" value="1"/>
</dbReference>
<evidence type="ECO:0000259" key="3">
    <source>
        <dbReference type="PROSITE" id="PS50157"/>
    </source>
</evidence>
<feature type="region of interest" description="Disordered" evidence="2">
    <location>
        <begin position="266"/>
        <end position="290"/>
    </location>
</feature>
<name>A0A9P7UYI6_9AGAR</name>
<evidence type="ECO:0000313" key="5">
    <source>
        <dbReference type="Proteomes" id="UP001049176"/>
    </source>
</evidence>
<keyword evidence="1" id="KW-0862">Zinc</keyword>
<evidence type="ECO:0000256" key="2">
    <source>
        <dbReference type="SAM" id="MobiDB-lite"/>
    </source>
</evidence>
<protein>
    <recommendedName>
        <fullName evidence="3">C2H2-type domain-containing protein</fullName>
    </recommendedName>
</protein>
<keyword evidence="1" id="KW-0863">Zinc-finger</keyword>
<dbReference type="SUPFAM" id="SSF57667">
    <property type="entry name" value="beta-beta-alpha zinc fingers"/>
    <property type="match status" value="1"/>
</dbReference>
<organism evidence="4 5">
    <name type="scientific">Marasmius oreades</name>
    <name type="common">fairy-ring Marasmius</name>
    <dbReference type="NCBI Taxonomy" id="181124"/>
    <lineage>
        <taxon>Eukaryota</taxon>
        <taxon>Fungi</taxon>
        <taxon>Dikarya</taxon>
        <taxon>Basidiomycota</taxon>
        <taxon>Agaricomycotina</taxon>
        <taxon>Agaricomycetes</taxon>
        <taxon>Agaricomycetidae</taxon>
        <taxon>Agaricales</taxon>
        <taxon>Marasmiineae</taxon>
        <taxon>Marasmiaceae</taxon>
        <taxon>Marasmius</taxon>
    </lineage>
</organism>
<evidence type="ECO:0000256" key="1">
    <source>
        <dbReference type="PROSITE-ProRule" id="PRU00042"/>
    </source>
</evidence>
<feature type="domain" description="C2H2-type" evidence="3">
    <location>
        <begin position="208"/>
        <end position="236"/>
    </location>
</feature>
<dbReference type="Proteomes" id="UP001049176">
    <property type="component" value="Chromosome 2"/>
</dbReference>
<feature type="region of interest" description="Disordered" evidence="2">
    <location>
        <begin position="80"/>
        <end position="151"/>
    </location>
</feature>
<dbReference type="OrthoDB" id="654211at2759"/>
<sequence>MHSSRCSNRSSASDDQEAPAMERLRRVVKTHSNISDGESIFRSSFPPSTSDLSRSVSLGVFRAPTATYTWPPLASNDLKSVGTPRLVSGPTSSQTSYQDPKISGPVQSYREPLSRTPGQGRWGTPITLNSPSEEHKIPTTASTSSSDGDESGELWTQYATMLKTPNATSVEWVCMWTGPGYLHPCYYQGKKQLVKRHVETKHMMIKRFVCEFCDKQFAQKTSLNVHISSKHLKNEPHKCEYHGCIARYNDPARLCRHKIEAHGYVPRSTSRKKDRSPHPAAVELYNRGRE</sequence>
<dbReference type="GeneID" id="66073453"/>
<dbReference type="EMBL" id="CM032182">
    <property type="protein sequence ID" value="KAG7096982.1"/>
    <property type="molecule type" value="Genomic_DNA"/>
</dbReference>